<sequence>MSAFTARRMKKRPSFGIRSVELARSGSGFGFTVSGQQPAILSNIVPHSPAHVAGLRAGDHVIAVNGLNVSKHTHEAVVEAIGQSLGILSLQIAEDYCSSSDDERDLNESAPRNSGFFSDDEEYAGGGRVPWLRPIHVRGNSADSTLTEASIPPRPRPKKSSPKKMAKVGPTRSAMKMPSPSKSKQVDLMGSEELHLTETEINSFLHPTLSELRQSIKQRNTQYNQIAVDESLYKAVVGYLGTIEMPKEKDPSSSNNLMAIRNCIKRLRVEKKVHTMVLMCIFEDKIVLINHHGLKLADYPSNQITFCGKCTDDKRFFGLVTTRSLDLDHEGFSSSCHVFMTEPVTDQVEMDRRAKAFQFELTYHNHDPQLCREFPSNAENGCLLGFNTERLDAASSADNIRQSMQKYLHSKHQHLKTVSEKLHTPTNAMRRPFPEAAGAIFCENFNSKVESRRNIGAHLMRTPSNRSVARSLEDLRDDEFSTVPLNSAETALLKSNPNLPAPLVRYLYNSESNLSQLSAAEVLSNLSNKSVEDSQIGRGNSIQAPGLRGSTILKPGDQYPSEPGVLRAQHNRPVSSQSRRSDRSLSLASQDEENGVPYPEGGSHDEDKGPTLRHGLQ</sequence>
<dbReference type="InterPro" id="IPR001478">
    <property type="entry name" value="PDZ"/>
</dbReference>
<feature type="region of interest" description="Disordered" evidence="1">
    <location>
        <begin position="142"/>
        <end position="185"/>
    </location>
</feature>
<dbReference type="AlphaFoldDB" id="A0A553PGL8"/>
<dbReference type="PANTHER" id="PTHR45945">
    <property type="entry name" value="REGULATOR OF G-PROTEIN SIGNALING LOCO"/>
    <property type="match status" value="1"/>
</dbReference>
<dbReference type="GO" id="GO:0005096">
    <property type="term" value="F:GTPase activator activity"/>
    <property type="evidence" value="ECO:0007669"/>
    <property type="project" value="InterPro"/>
</dbReference>
<dbReference type="Pfam" id="PF00640">
    <property type="entry name" value="PID"/>
    <property type="match status" value="1"/>
</dbReference>
<evidence type="ECO:0008006" key="6">
    <source>
        <dbReference type="Google" id="ProtNLM"/>
    </source>
</evidence>
<protein>
    <recommendedName>
        <fullName evidence="6">PDZ domain-containing protein</fullName>
    </recommendedName>
</protein>
<dbReference type="GO" id="GO:0005737">
    <property type="term" value="C:cytoplasm"/>
    <property type="evidence" value="ECO:0007669"/>
    <property type="project" value="TreeGrafter"/>
</dbReference>
<dbReference type="SMART" id="SM00228">
    <property type="entry name" value="PDZ"/>
    <property type="match status" value="1"/>
</dbReference>
<dbReference type="SMART" id="SM00462">
    <property type="entry name" value="PTB"/>
    <property type="match status" value="1"/>
</dbReference>
<dbReference type="STRING" id="6832.A0A553PGL8"/>
<dbReference type="EMBL" id="VCGU01000004">
    <property type="protein sequence ID" value="TRY76819.1"/>
    <property type="molecule type" value="Genomic_DNA"/>
</dbReference>
<dbReference type="Proteomes" id="UP000318571">
    <property type="component" value="Chromosome 5"/>
</dbReference>
<dbReference type="InterPro" id="IPR046995">
    <property type="entry name" value="RGS10/12/14-like"/>
</dbReference>
<proteinExistence type="predicted"/>
<evidence type="ECO:0000256" key="1">
    <source>
        <dbReference type="SAM" id="MobiDB-lite"/>
    </source>
</evidence>
<name>A0A553PGL8_TIGCA</name>
<comment type="caution">
    <text evidence="4">The sequence shown here is derived from an EMBL/GenBank/DDBJ whole genome shotgun (WGS) entry which is preliminary data.</text>
</comment>
<dbReference type="PROSITE" id="PS50106">
    <property type="entry name" value="PDZ"/>
    <property type="match status" value="1"/>
</dbReference>
<dbReference type="PANTHER" id="PTHR45945:SF3">
    <property type="entry name" value="REGULATOR OF G-PROTEIN SIGNALING LOCO"/>
    <property type="match status" value="1"/>
</dbReference>
<dbReference type="SUPFAM" id="SSF50729">
    <property type="entry name" value="PH domain-like"/>
    <property type="match status" value="1"/>
</dbReference>
<evidence type="ECO:0000259" key="3">
    <source>
        <dbReference type="PROSITE" id="PS50106"/>
    </source>
</evidence>
<reference evidence="4 5" key="1">
    <citation type="journal article" date="2018" name="Nat. Ecol. Evol.">
        <title>Genomic signatures of mitonuclear coevolution across populations of Tigriopus californicus.</title>
        <authorList>
            <person name="Barreto F.S."/>
            <person name="Watson E.T."/>
            <person name="Lima T.G."/>
            <person name="Willett C.S."/>
            <person name="Edmands S."/>
            <person name="Li W."/>
            <person name="Burton R.S."/>
        </authorList>
    </citation>
    <scope>NUCLEOTIDE SEQUENCE [LARGE SCALE GENOMIC DNA]</scope>
    <source>
        <strain evidence="4 5">San Diego</strain>
    </source>
</reference>
<dbReference type="Gene3D" id="2.30.29.30">
    <property type="entry name" value="Pleckstrin-homology domain (PH domain)/Phosphotyrosine-binding domain (PTB)"/>
    <property type="match status" value="1"/>
</dbReference>
<dbReference type="InterPro" id="IPR036034">
    <property type="entry name" value="PDZ_sf"/>
</dbReference>
<evidence type="ECO:0000313" key="4">
    <source>
        <dbReference type="EMBL" id="TRY76819.1"/>
    </source>
</evidence>
<dbReference type="GO" id="GO:0005634">
    <property type="term" value="C:nucleus"/>
    <property type="evidence" value="ECO:0007669"/>
    <property type="project" value="TreeGrafter"/>
</dbReference>
<organism evidence="4 5">
    <name type="scientific">Tigriopus californicus</name>
    <name type="common">Marine copepod</name>
    <dbReference type="NCBI Taxonomy" id="6832"/>
    <lineage>
        <taxon>Eukaryota</taxon>
        <taxon>Metazoa</taxon>
        <taxon>Ecdysozoa</taxon>
        <taxon>Arthropoda</taxon>
        <taxon>Crustacea</taxon>
        <taxon>Multicrustacea</taxon>
        <taxon>Hexanauplia</taxon>
        <taxon>Copepoda</taxon>
        <taxon>Harpacticoida</taxon>
        <taxon>Harpacticidae</taxon>
        <taxon>Tigriopus</taxon>
    </lineage>
</organism>
<feature type="region of interest" description="Disordered" evidence="1">
    <location>
        <begin position="529"/>
        <end position="617"/>
    </location>
</feature>
<feature type="domain" description="PID" evidence="2">
    <location>
        <begin position="237"/>
        <end position="349"/>
    </location>
</feature>
<feature type="compositionally biased region" description="Basic residues" evidence="1">
    <location>
        <begin position="155"/>
        <end position="166"/>
    </location>
</feature>
<dbReference type="PROSITE" id="PS01179">
    <property type="entry name" value="PID"/>
    <property type="match status" value="1"/>
</dbReference>
<dbReference type="Gene3D" id="2.30.42.10">
    <property type="match status" value="1"/>
</dbReference>
<dbReference type="GO" id="GO:0005886">
    <property type="term" value="C:plasma membrane"/>
    <property type="evidence" value="ECO:0007669"/>
    <property type="project" value="TreeGrafter"/>
</dbReference>
<feature type="region of interest" description="Disordered" evidence="1">
    <location>
        <begin position="99"/>
        <end position="121"/>
    </location>
</feature>
<keyword evidence="5" id="KW-1185">Reference proteome</keyword>
<dbReference type="SUPFAM" id="SSF50156">
    <property type="entry name" value="PDZ domain-like"/>
    <property type="match status" value="1"/>
</dbReference>
<evidence type="ECO:0000313" key="5">
    <source>
        <dbReference type="Proteomes" id="UP000318571"/>
    </source>
</evidence>
<dbReference type="GO" id="GO:0008277">
    <property type="term" value="P:regulation of G protein-coupled receptor signaling pathway"/>
    <property type="evidence" value="ECO:0007669"/>
    <property type="project" value="TreeGrafter"/>
</dbReference>
<accession>A0A553PGL8</accession>
<dbReference type="InterPro" id="IPR011993">
    <property type="entry name" value="PH-like_dom_sf"/>
</dbReference>
<feature type="domain" description="PDZ" evidence="3">
    <location>
        <begin position="19"/>
        <end position="96"/>
    </location>
</feature>
<gene>
    <name evidence="4" type="ORF">TCAL_03505</name>
</gene>
<dbReference type="Pfam" id="PF00595">
    <property type="entry name" value="PDZ"/>
    <property type="match status" value="1"/>
</dbReference>
<evidence type="ECO:0000259" key="2">
    <source>
        <dbReference type="PROSITE" id="PS01179"/>
    </source>
</evidence>
<dbReference type="InterPro" id="IPR006020">
    <property type="entry name" value="PTB/PI_dom"/>
</dbReference>